<dbReference type="Proteomes" id="UP000270094">
    <property type="component" value="Unassembled WGS sequence"/>
</dbReference>
<protein>
    <recommendedName>
        <fullName evidence="1">Ground-like domain-containing protein</fullName>
    </recommendedName>
</protein>
<evidence type="ECO:0000313" key="2">
    <source>
        <dbReference type="EMBL" id="VDM77505.1"/>
    </source>
</evidence>
<dbReference type="AlphaFoldDB" id="A0A3P7L469"/>
<dbReference type="EMBL" id="UYYB01099356">
    <property type="protein sequence ID" value="VDM77505.1"/>
    <property type="molecule type" value="Genomic_DNA"/>
</dbReference>
<gene>
    <name evidence="2" type="ORF">SVUK_LOCUS12503</name>
</gene>
<dbReference type="InterPro" id="IPR007284">
    <property type="entry name" value="Ground-like_dom"/>
</dbReference>
<feature type="domain" description="Ground-like" evidence="1">
    <location>
        <begin position="71"/>
        <end position="141"/>
    </location>
</feature>
<dbReference type="Pfam" id="PF04155">
    <property type="entry name" value="Ground-like"/>
    <property type="match status" value="1"/>
</dbReference>
<proteinExistence type="predicted"/>
<name>A0A3P7L469_STRVU</name>
<accession>A0A3P7L469</accession>
<evidence type="ECO:0000313" key="3">
    <source>
        <dbReference type="Proteomes" id="UP000270094"/>
    </source>
</evidence>
<evidence type="ECO:0000259" key="1">
    <source>
        <dbReference type="Pfam" id="PF04155"/>
    </source>
</evidence>
<dbReference type="OrthoDB" id="5812274at2759"/>
<keyword evidence="3" id="KW-1185">Reference proteome</keyword>
<reference evidence="2 3" key="1">
    <citation type="submission" date="2018-11" db="EMBL/GenBank/DDBJ databases">
        <authorList>
            <consortium name="Pathogen Informatics"/>
        </authorList>
    </citation>
    <scope>NUCLEOTIDE SEQUENCE [LARGE SCALE GENOMIC DNA]</scope>
</reference>
<sequence length="153" mass="17532">MFRTDLRAPAHARPALVQFILRVHPCRGVPNRSVNVPENGVYIVDSGLETHKHKIWAREKRNVLNEVVKVDAKCNSEELRSIIIESIDRVTSMSKRRIQIEAEKRLGGRYNVICARGDFSYITNTEEFCQQTVGDVTCYAFKQLSEVMRARLA</sequence>
<organism evidence="2 3">
    <name type="scientific">Strongylus vulgaris</name>
    <name type="common">Blood worm</name>
    <dbReference type="NCBI Taxonomy" id="40348"/>
    <lineage>
        <taxon>Eukaryota</taxon>
        <taxon>Metazoa</taxon>
        <taxon>Ecdysozoa</taxon>
        <taxon>Nematoda</taxon>
        <taxon>Chromadorea</taxon>
        <taxon>Rhabditida</taxon>
        <taxon>Rhabditina</taxon>
        <taxon>Rhabditomorpha</taxon>
        <taxon>Strongyloidea</taxon>
        <taxon>Strongylidae</taxon>
        <taxon>Strongylus</taxon>
    </lineage>
</organism>